<name>A1ZD21_MICM2</name>
<sequence length="334" mass="39260">MIILFVLPGCKQKKDKSASSQPSQGKVAAPAKATPTLDTPTQTRIPYPQKAPAGQFFYLTKNYTKAALDQVKKKELDSWNKEISQEFGLTFKTKYTQKYFNIAYRCSQEQVDFLLYNLKMFFEPTYPKYFRYEPSFPFKIVYFGSKKEYSRYTGSEAYGFYLPKTKTLYTYANSGEGTLWHELVHAFVDANTHHQVQQWFSEGLASFYEMAAVYGNKFHEGYTNWRHPTLKKKIRKKEFLPLADFMQEKYMSEGHGYAKARFLFCYLWIHRKMPDFVNAYLYELAPKYKGKELGKQAIKTLEKMLDKDIAAIEQDYKKRALTYGKMSRLKKIKK</sequence>
<dbReference type="AlphaFoldDB" id="A1ZD21"/>
<evidence type="ECO:0000313" key="3">
    <source>
        <dbReference type="Proteomes" id="UP000004095"/>
    </source>
</evidence>
<keyword evidence="3" id="KW-1185">Reference proteome</keyword>
<organism evidence="2 3">
    <name type="scientific">Microscilla marina ATCC 23134</name>
    <dbReference type="NCBI Taxonomy" id="313606"/>
    <lineage>
        <taxon>Bacteria</taxon>
        <taxon>Pseudomonadati</taxon>
        <taxon>Bacteroidota</taxon>
        <taxon>Cytophagia</taxon>
        <taxon>Cytophagales</taxon>
        <taxon>Microscillaceae</taxon>
        <taxon>Microscilla</taxon>
    </lineage>
</organism>
<dbReference type="Proteomes" id="UP000004095">
    <property type="component" value="Unassembled WGS sequence"/>
</dbReference>
<evidence type="ECO:0008006" key="4">
    <source>
        <dbReference type="Google" id="ProtNLM"/>
    </source>
</evidence>
<feature type="region of interest" description="Disordered" evidence="1">
    <location>
        <begin position="13"/>
        <end position="44"/>
    </location>
</feature>
<dbReference type="EMBL" id="AAWS01000002">
    <property type="protein sequence ID" value="EAY31561.1"/>
    <property type="molecule type" value="Genomic_DNA"/>
</dbReference>
<reference evidence="2 3" key="1">
    <citation type="submission" date="2007-01" db="EMBL/GenBank/DDBJ databases">
        <authorList>
            <person name="Haygood M."/>
            <person name="Podell S."/>
            <person name="Anderson C."/>
            <person name="Hopkinson B."/>
            <person name="Roe K."/>
            <person name="Barbeau K."/>
            <person name="Gaasterland T."/>
            <person name="Ferriera S."/>
            <person name="Johnson J."/>
            <person name="Kravitz S."/>
            <person name="Beeson K."/>
            <person name="Sutton G."/>
            <person name="Rogers Y.-H."/>
            <person name="Friedman R."/>
            <person name="Frazier M."/>
            <person name="Venter J.C."/>
        </authorList>
    </citation>
    <scope>NUCLEOTIDE SEQUENCE [LARGE SCALE GENOMIC DNA]</scope>
    <source>
        <strain evidence="2 3">ATCC 23134</strain>
    </source>
</reference>
<proteinExistence type="predicted"/>
<comment type="caution">
    <text evidence="2">The sequence shown here is derived from an EMBL/GenBank/DDBJ whole genome shotgun (WGS) entry which is preliminary data.</text>
</comment>
<gene>
    <name evidence="2" type="ORF">M23134_05067</name>
</gene>
<evidence type="ECO:0000256" key="1">
    <source>
        <dbReference type="SAM" id="MobiDB-lite"/>
    </source>
</evidence>
<protein>
    <recommendedName>
        <fullName evidence="4">DUF1570 domain-containing protein</fullName>
    </recommendedName>
</protein>
<evidence type="ECO:0000313" key="2">
    <source>
        <dbReference type="EMBL" id="EAY31561.1"/>
    </source>
</evidence>
<accession>A1ZD21</accession>